<name>A0ABP1REN0_9HEXA</name>
<sequence>MADNYKGEDAPPFGLPGSALTARQDIYLCPYNMQHEIRKDQIDSHLDKCRTTYVLNEFAKGNVVWPWAFCKYNKAHNVYGPELLFHEAHCEDQWKCAVNSNLADATGDQEDETEVDQQMEIVEDGAEAGEFRGRIYCGTMIQSVTFENMMETFLKLFPSKQDDSMDGTEEEEEKKVVDLSHLGAASLLAQGLVGSGYDGDEEPSLEETNGSNKEGSLGQSDSEQEESMEDALEDDNGKLDGDEMDIDPVKIIRKPGIATTKYSPRCTTIVQRAYEKLNMRLRKRTRKYYRRGSSKGRFSERE</sequence>
<keyword evidence="7" id="KW-1185">Reference proteome</keyword>
<evidence type="ECO:0000256" key="2">
    <source>
        <dbReference type="ARBA" id="ARBA00022771"/>
    </source>
</evidence>
<comment type="caution">
    <text evidence="6">The sequence shown here is derived from an EMBL/GenBank/DDBJ whole genome shotgun (WGS) entry which is preliminary data.</text>
</comment>
<gene>
    <name evidence="6" type="ORF">ODALV1_LOCUS20688</name>
</gene>
<accession>A0ABP1REN0</accession>
<keyword evidence="1" id="KW-0479">Metal-binding</keyword>
<evidence type="ECO:0000259" key="5">
    <source>
        <dbReference type="Pfam" id="PF05253"/>
    </source>
</evidence>
<feature type="compositionally biased region" description="Polar residues" evidence="4">
    <location>
        <begin position="206"/>
        <end position="218"/>
    </location>
</feature>
<feature type="compositionally biased region" description="Acidic residues" evidence="4">
    <location>
        <begin position="222"/>
        <end position="234"/>
    </location>
</feature>
<dbReference type="Pfam" id="PF05253">
    <property type="entry name" value="zf-U11-48K"/>
    <property type="match status" value="1"/>
</dbReference>
<feature type="domain" description="CHHC U11-48K-type" evidence="5">
    <location>
        <begin position="29"/>
        <end position="50"/>
    </location>
</feature>
<organism evidence="6 7">
    <name type="scientific">Orchesella dallaii</name>
    <dbReference type="NCBI Taxonomy" id="48710"/>
    <lineage>
        <taxon>Eukaryota</taxon>
        <taxon>Metazoa</taxon>
        <taxon>Ecdysozoa</taxon>
        <taxon>Arthropoda</taxon>
        <taxon>Hexapoda</taxon>
        <taxon>Collembola</taxon>
        <taxon>Entomobryomorpha</taxon>
        <taxon>Entomobryoidea</taxon>
        <taxon>Orchesellidae</taxon>
        <taxon>Orchesellinae</taxon>
        <taxon>Orchesella</taxon>
    </lineage>
</organism>
<reference evidence="6 7" key="1">
    <citation type="submission" date="2024-08" db="EMBL/GenBank/DDBJ databases">
        <authorList>
            <person name="Cucini C."/>
            <person name="Frati F."/>
        </authorList>
    </citation>
    <scope>NUCLEOTIDE SEQUENCE [LARGE SCALE GENOMIC DNA]</scope>
</reference>
<protein>
    <recommendedName>
        <fullName evidence="5">CHHC U11-48K-type domain-containing protein</fullName>
    </recommendedName>
</protein>
<keyword evidence="3" id="KW-0862">Zinc</keyword>
<feature type="region of interest" description="Disordered" evidence="4">
    <location>
        <begin position="193"/>
        <end position="247"/>
    </location>
</feature>
<evidence type="ECO:0000256" key="4">
    <source>
        <dbReference type="SAM" id="MobiDB-lite"/>
    </source>
</evidence>
<dbReference type="EMBL" id="CAXLJM020000068">
    <property type="protein sequence ID" value="CAL8124610.1"/>
    <property type="molecule type" value="Genomic_DNA"/>
</dbReference>
<evidence type="ECO:0000313" key="6">
    <source>
        <dbReference type="EMBL" id="CAL8124610.1"/>
    </source>
</evidence>
<evidence type="ECO:0000256" key="1">
    <source>
        <dbReference type="ARBA" id="ARBA00022723"/>
    </source>
</evidence>
<dbReference type="Proteomes" id="UP001642540">
    <property type="component" value="Unassembled WGS sequence"/>
</dbReference>
<evidence type="ECO:0000256" key="3">
    <source>
        <dbReference type="ARBA" id="ARBA00022833"/>
    </source>
</evidence>
<keyword evidence="2" id="KW-0863">Zinc-finger</keyword>
<dbReference type="InterPro" id="IPR022776">
    <property type="entry name" value="TRM13/UPF0224_CHHC_Znf_dom"/>
</dbReference>
<evidence type="ECO:0000313" key="7">
    <source>
        <dbReference type="Proteomes" id="UP001642540"/>
    </source>
</evidence>
<proteinExistence type="predicted"/>